<sequence>MHRTRVCKRRRPMGSCVSRSGAMSTAAESVHALTAKVVDLDGSVAQFAPPVTAQEALAATASGAQPSSSSRFLCCSDALDFDAPISALAAHDALHPGQLYFALPASMLGRPLSAQGMAALAVKACAALGTAPVGSVPSSSSSLDRSEARAASSWPQRWQSTGRVAPLVVVRADAHGEWKTYPVHGGYKAARVGGGGGGGDQTVGKTKNGVGYKGIARDLAPIQRLSVIVEGAELVSDPFIEQYSVVLVN</sequence>
<reference evidence="2" key="2">
    <citation type="submission" date="2019-07" db="EMBL/GenBank/DDBJ databases">
        <authorList>
            <person name="Seetharam A."/>
            <person name="Woodhouse M."/>
            <person name="Cannon E."/>
        </authorList>
    </citation>
    <scope>NUCLEOTIDE SEQUENCE [LARGE SCALE GENOMIC DNA]</scope>
    <source>
        <strain evidence="2">cv. B73</strain>
    </source>
</reference>
<dbReference type="Pfam" id="PF14009">
    <property type="entry name" value="PADRE"/>
    <property type="match status" value="1"/>
</dbReference>
<evidence type="ECO:0008006" key="4">
    <source>
        <dbReference type="Google" id="ProtNLM"/>
    </source>
</evidence>
<dbReference type="InParanoid" id="A0A804UDW5"/>
<gene>
    <name evidence="2" type="primary">LOC100286217</name>
</gene>
<name>A0A804UDW5_MAIZE</name>
<accession>A0A804UDW5</accession>
<reference evidence="2" key="3">
    <citation type="submission" date="2021-05" db="UniProtKB">
        <authorList>
            <consortium name="EnsemblPlants"/>
        </authorList>
    </citation>
    <scope>IDENTIFICATION</scope>
    <source>
        <strain evidence="2">cv. B73</strain>
    </source>
</reference>
<evidence type="ECO:0000313" key="2">
    <source>
        <dbReference type="EnsemblPlants" id="Zm00001eb317020_P001"/>
    </source>
</evidence>
<dbReference type="AlphaFoldDB" id="A0A804UDW5"/>
<dbReference type="KEGG" id="zma:100286217"/>
<reference evidence="3" key="1">
    <citation type="submission" date="2015-12" db="EMBL/GenBank/DDBJ databases">
        <title>Update maize B73 reference genome by single molecule sequencing technologies.</title>
        <authorList>
            <consortium name="Maize Genome Sequencing Project"/>
            <person name="Ware D."/>
        </authorList>
    </citation>
    <scope>NUCLEOTIDE SEQUENCE [LARGE SCALE GENOMIC DNA]</scope>
    <source>
        <strain evidence="3">cv. B73</strain>
    </source>
</reference>
<feature type="region of interest" description="Disordered" evidence="1">
    <location>
        <begin position="134"/>
        <end position="155"/>
    </location>
</feature>
<evidence type="ECO:0000256" key="1">
    <source>
        <dbReference type="SAM" id="MobiDB-lite"/>
    </source>
</evidence>
<dbReference type="EnsemblPlants" id="Zm00001eb317020_T001">
    <property type="protein sequence ID" value="Zm00001eb317020_P001"/>
    <property type="gene ID" value="Zm00001eb317020"/>
</dbReference>
<dbReference type="Proteomes" id="UP000007305">
    <property type="component" value="Chromosome 7"/>
</dbReference>
<protein>
    <recommendedName>
        <fullName evidence="4">TMV response-related protein</fullName>
    </recommendedName>
</protein>
<dbReference type="RefSeq" id="NP_001152577.2">
    <property type="nucleotide sequence ID" value="NM_001159105.2"/>
</dbReference>
<dbReference type="PANTHER" id="PTHR33052">
    <property type="entry name" value="DUF4228 DOMAIN PROTEIN-RELATED"/>
    <property type="match status" value="1"/>
</dbReference>
<proteinExistence type="predicted"/>
<dbReference type="GeneID" id="100286217"/>
<evidence type="ECO:0000313" key="3">
    <source>
        <dbReference type="Proteomes" id="UP000007305"/>
    </source>
</evidence>
<feature type="compositionally biased region" description="Low complexity" evidence="1">
    <location>
        <begin position="134"/>
        <end position="153"/>
    </location>
</feature>
<organism evidence="2 3">
    <name type="scientific">Zea mays</name>
    <name type="common">Maize</name>
    <dbReference type="NCBI Taxonomy" id="4577"/>
    <lineage>
        <taxon>Eukaryota</taxon>
        <taxon>Viridiplantae</taxon>
        <taxon>Streptophyta</taxon>
        <taxon>Embryophyta</taxon>
        <taxon>Tracheophyta</taxon>
        <taxon>Spermatophyta</taxon>
        <taxon>Magnoliopsida</taxon>
        <taxon>Liliopsida</taxon>
        <taxon>Poales</taxon>
        <taxon>Poaceae</taxon>
        <taxon>PACMAD clade</taxon>
        <taxon>Panicoideae</taxon>
        <taxon>Andropogonodae</taxon>
        <taxon>Andropogoneae</taxon>
        <taxon>Tripsacinae</taxon>
        <taxon>Zea</taxon>
    </lineage>
</organism>
<dbReference type="InterPro" id="IPR025322">
    <property type="entry name" value="PADRE_dom"/>
</dbReference>
<dbReference type="Gramene" id="Zm00001eb317020_T001">
    <property type="protein sequence ID" value="Zm00001eb317020_P001"/>
    <property type="gene ID" value="Zm00001eb317020"/>
</dbReference>
<keyword evidence="3" id="KW-1185">Reference proteome</keyword>
<dbReference type="OrthoDB" id="843671at2759"/>
<dbReference type="FunCoup" id="A0A804UDW5">
    <property type="interactions" value="10"/>
</dbReference>